<dbReference type="OrthoDB" id="9854299at2"/>
<dbReference type="RefSeq" id="WP_132673850.1">
    <property type="nucleotide sequence ID" value="NZ_SMKS01000013.1"/>
</dbReference>
<protein>
    <submittedName>
        <fullName evidence="2">Uncharacterized protein</fullName>
    </submittedName>
</protein>
<reference evidence="2 3" key="1">
    <citation type="submission" date="2019-03" db="EMBL/GenBank/DDBJ databases">
        <title>Draft genome sequences of novel Actinobacteria.</title>
        <authorList>
            <person name="Sahin N."/>
            <person name="Ay H."/>
            <person name="Saygin H."/>
        </authorList>
    </citation>
    <scope>NUCLEOTIDE SEQUENCE [LARGE SCALE GENOMIC DNA]</scope>
    <source>
        <strain evidence="2 3">16K309</strain>
    </source>
</reference>
<gene>
    <name evidence="2" type="ORF">E1181_10815</name>
</gene>
<keyword evidence="3" id="KW-1185">Reference proteome</keyword>
<keyword evidence="1" id="KW-0812">Transmembrane</keyword>
<dbReference type="EMBL" id="SMKS01000013">
    <property type="protein sequence ID" value="TDD07055.1"/>
    <property type="molecule type" value="Genomic_DNA"/>
</dbReference>
<accession>A0A4R4VX41</accession>
<keyword evidence="1" id="KW-1133">Transmembrane helix</keyword>
<dbReference type="Proteomes" id="UP000295674">
    <property type="component" value="Unassembled WGS sequence"/>
</dbReference>
<evidence type="ECO:0000256" key="1">
    <source>
        <dbReference type="SAM" id="Phobius"/>
    </source>
</evidence>
<name>A0A4R4VX41_9PSEU</name>
<keyword evidence="1" id="KW-0472">Membrane</keyword>
<dbReference type="AlphaFoldDB" id="A0A4R4VX41"/>
<organism evidence="2 3">
    <name type="scientific">Saccharopolyspora terrae</name>
    <dbReference type="NCBI Taxonomy" id="2530384"/>
    <lineage>
        <taxon>Bacteria</taxon>
        <taxon>Bacillati</taxon>
        <taxon>Actinomycetota</taxon>
        <taxon>Actinomycetes</taxon>
        <taxon>Pseudonocardiales</taxon>
        <taxon>Pseudonocardiaceae</taxon>
        <taxon>Saccharopolyspora</taxon>
    </lineage>
</organism>
<proteinExistence type="predicted"/>
<sequence length="152" mass="16577">MVDDRIQQSDRPSRKVLTGIAIAACGGVIALLVEYLVLQVWLAPEVKPWGSNAAQEAVGGVSADGELKDIGEQVKMTGTLTDRANDNKAALLIILVNDKEYRRVVLTKGAHESTGIDELLSDTASIAVRECLTHPTDETRDRRCRDPLTIWP</sequence>
<comment type="caution">
    <text evidence="2">The sequence shown here is derived from an EMBL/GenBank/DDBJ whole genome shotgun (WGS) entry which is preliminary data.</text>
</comment>
<feature type="transmembrane region" description="Helical" evidence="1">
    <location>
        <begin position="20"/>
        <end position="42"/>
    </location>
</feature>
<evidence type="ECO:0000313" key="3">
    <source>
        <dbReference type="Proteomes" id="UP000295674"/>
    </source>
</evidence>
<evidence type="ECO:0000313" key="2">
    <source>
        <dbReference type="EMBL" id="TDD07055.1"/>
    </source>
</evidence>